<dbReference type="PANTHER" id="PTHR36449:SF1">
    <property type="entry name" value="ACETYLTRANSFERASE"/>
    <property type="match status" value="1"/>
</dbReference>
<protein>
    <submittedName>
        <fullName evidence="7">N-acetyltransferase</fullName>
    </submittedName>
</protein>
<dbReference type="PROSITE" id="PS51186">
    <property type="entry name" value="GNAT"/>
    <property type="match status" value="1"/>
</dbReference>
<keyword evidence="1" id="KW-0678">Repressor</keyword>
<evidence type="ECO:0000256" key="2">
    <source>
        <dbReference type="ARBA" id="ARBA00022649"/>
    </source>
</evidence>
<keyword evidence="3 7" id="KW-0808">Transferase</keyword>
<dbReference type="CDD" id="cd04301">
    <property type="entry name" value="NAT_SF"/>
    <property type="match status" value="1"/>
</dbReference>
<dbReference type="RefSeq" id="WP_130153470.1">
    <property type="nucleotide sequence ID" value="NZ_SCFB01000003.1"/>
</dbReference>
<gene>
    <name evidence="7" type="ORF">EQU50_01880</name>
</gene>
<proteinExistence type="predicted"/>
<evidence type="ECO:0000256" key="3">
    <source>
        <dbReference type="ARBA" id="ARBA00022679"/>
    </source>
</evidence>
<dbReference type="Pfam" id="PF13508">
    <property type="entry name" value="Acetyltransf_7"/>
    <property type="match status" value="1"/>
</dbReference>
<evidence type="ECO:0000256" key="4">
    <source>
        <dbReference type="ARBA" id="ARBA00023315"/>
    </source>
</evidence>
<evidence type="ECO:0000256" key="1">
    <source>
        <dbReference type="ARBA" id="ARBA00022491"/>
    </source>
</evidence>
<keyword evidence="2" id="KW-1277">Toxin-antitoxin system</keyword>
<dbReference type="Gene3D" id="3.40.630.30">
    <property type="match status" value="1"/>
</dbReference>
<feature type="domain" description="N-acetyltransferase" evidence="6">
    <location>
        <begin position="1"/>
        <end position="155"/>
    </location>
</feature>
<accession>A0A4Q7DKW0</accession>
<evidence type="ECO:0000256" key="5">
    <source>
        <dbReference type="ARBA" id="ARBA00049880"/>
    </source>
</evidence>
<reference evidence="7 8" key="1">
    <citation type="submission" date="2018-10" db="EMBL/GenBank/DDBJ databases">
        <title>An updated phylogeny of the Alphaproteobacteria reveals that the parasitic Rickettsiales and Holosporales have independent origins.</title>
        <authorList>
            <person name="Munoz-Gomez S.A."/>
            <person name="Hess S."/>
            <person name="Burger G."/>
            <person name="Lang B.F."/>
            <person name="Susko E."/>
            <person name="Slamovits C.H."/>
            <person name="Roger A.J."/>
        </authorList>
    </citation>
    <scope>NUCLEOTIDE SEQUENCE [LARGE SCALE GENOMIC DNA]</scope>
    <source>
        <strain evidence="7">HOLO01</strain>
    </source>
</reference>
<keyword evidence="8" id="KW-1185">Reference proteome</keyword>
<dbReference type="PANTHER" id="PTHR36449">
    <property type="entry name" value="ACETYLTRANSFERASE-RELATED"/>
    <property type="match status" value="1"/>
</dbReference>
<dbReference type="AlphaFoldDB" id="A0A4Q7DKW0"/>
<keyword evidence="4" id="KW-0012">Acyltransferase</keyword>
<dbReference type="OrthoDB" id="9799147at2"/>
<sequence>MNTRLSPPAPITEEHRISRFDCGVPSLNEYLKKVAFRDQLAKRARTYVVADDQRVLGYYCLATGAIGHTQAPKEQRKEVDPIPVLVLSRVAVHKAYHNQGIGRALLRNAVQRSLQASKIAGVSALLVHALSQPARRFYLSNGLLESPINPGILYL</sequence>
<dbReference type="InterPro" id="IPR016181">
    <property type="entry name" value="Acyl_CoA_acyltransferase"/>
</dbReference>
<comment type="catalytic activity">
    <reaction evidence="5">
        <text>glycyl-tRNA(Gly) + acetyl-CoA = N-acetylglycyl-tRNA(Gly) + CoA + H(+)</text>
        <dbReference type="Rhea" id="RHEA:81867"/>
        <dbReference type="Rhea" id="RHEA-COMP:9683"/>
        <dbReference type="Rhea" id="RHEA-COMP:19766"/>
        <dbReference type="ChEBI" id="CHEBI:15378"/>
        <dbReference type="ChEBI" id="CHEBI:57287"/>
        <dbReference type="ChEBI" id="CHEBI:57288"/>
        <dbReference type="ChEBI" id="CHEBI:78522"/>
        <dbReference type="ChEBI" id="CHEBI:232036"/>
    </reaction>
</comment>
<evidence type="ECO:0000313" key="8">
    <source>
        <dbReference type="Proteomes" id="UP000293550"/>
    </source>
</evidence>
<dbReference type="InterPro" id="IPR000182">
    <property type="entry name" value="GNAT_dom"/>
</dbReference>
<dbReference type="EMBL" id="SCFB01000003">
    <property type="protein sequence ID" value="RZI46764.1"/>
    <property type="molecule type" value="Genomic_DNA"/>
</dbReference>
<dbReference type="GO" id="GO:0016747">
    <property type="term" value="F:acyltransferase activity, transferring groups other than amino-acyl groups"/>
    <property type="evidence" value="ECO:0007669"/>
    <property type="project" value="InterPro"/>
</dbReference>
<evidence type="ECO:0000313" key="7">
    <source>
        <dbReference type="EMBL" id="RZI46764.1"/>
    </source>
</evidence>
<organism evidence="7 8">
    <name type="scientific">Candidatus Finniella inopinata</name>
    <dbReference type="NCBI Taxonomy" id="1696036"/>
    <lineage>
        <taxon>Bacteria</taxon>
        <taxon>Pseudomonadati</taxon>
        <taxon>Pseudomonadota</taxon>
        <taxon>Alphaproteobacteria</taxon>
        <taxon>Holosporales</taxon>
        <taxon>Candidatus Paracaedibacteraceae</taxon>
        <taxon>Candidatus Finniella</taxon>
    </lineage>
</organism>
<dbReference type="SUPFAM" id="SSF55729">
    <property type="entry name" value="Acyl-CoA N-acyltransferases (Nat)"/>
    <property type="match status" value="1"/>
</dbReference>
<comment type="caution">
    <text evidence="7">The sequence shown here is derived from an EMBL/GenBank/DDBJ whole genome shotgun (WGS) entry which is preliminary data.</text>
</comment>
<name>A0A4Q7DKW0_9PROT</name>
<dbReference type="Proteomes" id="UP000293550">
    <property type="component" value="Unassembled WGS sequence"/>
</dbReference>
<evidence type="ECO:0000259" key="6">
    <source>
        <dbReference type="PROSITE" id="PS51186"/>
    </source>
</evidence>